<dbReference type="SUPFAM" id="SSF48452">
    <property type="entry name" value="TPR-like"/>
    <property type="match status" value="1"/>
</dbReference>
<protein>
    <submittedName>
        <fullName evidence="8">DNA-binding SARP family transcriptional activator</fullName>
    </submittedName>
</protein>
<comment type="caution">
    <text evidence="8">The sequence shown here is derived from an EMBL/GenBank/DDBJ whole genome shotgun (WGS) entry which is preliminary data.</text>
</comment>
<keyword evidence="9" id="KW-1185">Reference proteome</keyword>
<feature type="DNA-binding region" description="OmpR/PhoB-type" evidence="6">
    <location>
        <begin position="1"/>
        <end position="100"/>
    </location>
</feature>
<dbReference type="Pfam" id="PF03704">
    <property type="entry name" value="BTAD"/>
    <property type="match status" value="1"/>
</dbReference>
<dbReference type="GO" id="GO:0003677">
    <property type="term" value="F:DNA binding"/>
    <property type="evidence" value="ECO:0007669"/>
    <property type="project" value="UniProtKB-KW"/>
</dbReference>
<gene>
    <name evidence="8" type="ORF">QFZ49_005943</name>
</gene>
<dbReference type="RefSeq" id="WP_307629414.1">
    <property type="nucleotide sequence ID" value="NZ_JAUSZS010000007.1"/>
</dbReference>
<evidence type="ECO:0000256" key="6">
    <source>
        <dbReference type="PROSITE-ProRule" id="PRU01091"/>
    </source>
</evidence>
<reference evidence="8 9" key="1">
    <citation type="submission" date="2023-07" db="EMBL/GenBank/DDBJ databases">
        <title>Comparative genomics of wheat-associated soil bacteria to identify genetic determinants of phenazine resistance.</title>
        <authorList>
            <person name="Mouncey N."/>
        </authorList>
    </citation>
    <scope>NUCLEOTIDE SEQUENCE [LARGE SCALE GENOMIC DNA]</scope>
    <source>
        <strain evidence="8 9">W2I16</strain>
    </source>
</reference>
<dbReference type="PROSITE" id="PS51755">
    <property type="entry name" value="OMPR_PHOB"/>
    <property type="match status" value="1"/>
</dbReference>
<evidence type="ECO:0000256" key="4">
    <source>
        <dbReference type="ARBA" id="ARBA00023125"/>
    </source>
</evidence>
<dbReference type="PANTHER" id="PTHR35807">
    <property type="entry name" value="TRANSCRIPTIONAL REGULATOR REDD-RELATED"/>
    <property type="match status" value="1"/>
</dbReference>
<evidence type="ECO:0000256" key="2">
    <source>
        <dbReference type="ARBA" id="ARBA00023012"/>
    </source>
</evidence>
<sequence length="299" mass="33129">MDIGILGPLVVGAHGREAVPSAPKPRRLLALLAARADQVVSVDLIVDEIWESSPPISVVTTVQTYIVLLRRLLAESLQVSGAEVTKDVLTYTGWGYRLASYTGNHDARLFTRYADIGRNALVAGDSCRASAELHKALAFWRGPALADVRVGPHLLAHRTSLEEQHMCAIEQRIEADLRLGRHHELIGELSGLVVQHPLHENVHSLLMISLYRSGRPGQAIETFRKLQQNLRNELGIEPSMHVQTVLQGILRRDSSLEADQRSELFLRELTVPSRPTGREKRLCTEALPPGRSRLNLDAS</sequence>
<dbReference type="EMBL" id="JAUSZS010000007">
    <property type="protein sequence ID" value="MDQ0935971.1"/>
    <property type="molecule type" value="Genomic_DNA"/>
</dbReference>
<organism evidence="8 9">
    <name type="scientific">Streptomyces turgidiscabies</name>
    <dbReference type="NCBI Taxonomy" id="85558"/>
    <lineage>
        <taxon>Bacteria</taxon>
        <taxon>Bacillati</taxon>
        <taxon>Actinomycetota</taxon>
        <taxon>Actinomycetes</taxon>
        <taxon>Kitasatosporales</taxon>
        <taxon>Streptomycetaceae</taxon>
        <taxon>Streptomyces</taxon>
    </lineage>
</organism>
<evidence type="ECO:0000256" key="5">
    <source>
        <dbReference type="ARBA" id="ARBA00023163"/>
    </source>
</evidence>
<dbReference type="InterPro" id="IPR016032">
    <property type="entry name" value="Sig_transdc_resp-reg_C-effctor"/>
</dbReference>
<name>A0ABU0RVJ1_9ACTN</name>
<dbReference type="InterPro" id="IPR001867">
    <property type="entry name" value="OmpR/PhoB-type_DNA-bd"/>
</dbReference>
<dbReference type="Gene3D" id="1.10.10.10">
    <property type="entry name" value="Winged helix-like DNA-binding domain superfamily/Winged helix DNA-binding domain"/>
    <property type="match status" value="1"/>
</dbReference>
<keyword evidence="5" id="KW-0804">Transcription</keyword>
<evidence type="ECO:0000313" key="8">
    <source>
        <dbReference type="EMBL" id="MDQ0935971.1"/>
    </source>
</evidence>
<evidence type="ECO:0000313" key="9">
    <source>
        <dbReference type="Proteomes" id="UP001223072"/>
    </source>
</evidence>
<dbReference type="CDD" id="cd15831">
    <property type="entry name" value="BTAD"/>
    <property type="match status" value="1"/>
</dbReference>
<dbReference type="InterPro" id="IPR036388">
    <property type="entry name" value="WH-like_DNA-bd_sf"/>
</dbReference>
<comment type="similarity">
    <text evidence="1">Belongs to the AfsR/DnrI/RedD regulatory family.</text>
</comment>
<keyword evidence="2" id="KW-0902">Two-component regulatory system</keyword>
<feature type="domain" description="OmpR/PhoB-type" evidence="7">
    <location>
        <begin position="1"/>
        <end position="100"/>
    </location>
</feature>
<dbReference type="InterPro" id="IPR011990">
    <property type="entry name" value="TPR-like_helical_dom_sf"/>
</dbReference>
<dbReference type="SMART" id="SM00862">
    <property type="entry name" value="Trans_reg_C"/>
    <property type="match status" value="1"/>
</dbReference>
<evidence type="ECO:0000256" key="1">
    <source>
        <dbReference type="ARBA" id="ARBA00005820"/>
    </source>
</evidence>
<proteinExistence type="inferred from homology"/>
<dbReference type="Pfam" id="PF00486">
    <property type="entry name" value="Trans_reg_C"/>
    <property type="match status" value="1"/>
</dbReference>
<dbReference type="InterPro" id="IPR051677">
    <property type="entry name" value="AfsR-DnrI-RedD_regulator"/>
</dbReference>
<evidence type="ECO:0000256" key="3">
    <source>
        <dbReference type="ARBA" id="ARBA00023015"/>
    </source>
</evidence>
<dbReference type="Proteomes" id="UP001223072">
    <property type="component" value="Unassembled WGS sequence"/>
</dbReference>
<accession>A0ABU0RVJ1</accession>
<keyword evidence="4 6" id="KW-0238">DNA-binding</keyword>
<evidence type="ECO:0000259" key="7">
    <source>
        <dbReference type="PROSITE" id="PS51755"/>
    </source>
</evidence>
<dbReference type="SMART" id="SM01043">
    <property type="entry name" value="BTAD"/>
    <property type="match status" value="1"/>
</dbReference>
<dbReference type="InterPro" id="IPR005158">
    <property type="entry name" value="BTAD"/>
</dbReference>
<dbReference type="PANTHER" id="PTHR35807:SF1">
    <property type="entry name" value="TRANSCRIPTIONAL REGULATOR REDD"/>
    <property type="match status" value="1"/>
</dbReference>
<dbReference type="SUPFAM" id="SSF46894">
    <property type="entry name" value="C-terminal effector domain of the bipartite response regulators"/>
    <property type="match status" value="1"/>
</dbReference>
<dbReference type="Gene3D" id="1.25.40.10">
    <property type="entry name" value="Tetratricopeptide repeat domain"/>
    <property type="match status" value="1"/>
</dbReference>
<keyword evidence="3" id="KW-0805">Transcription regulation</keyword>